<feature type="coiled-coil region" evidence="1">
    <location>
        <begin position="320"/>
        <end position="390"/>
    </location>
</feature>
<feature type="compositionally biased region" description="Polar residues" evidence="2">
    <location>
        <begin position="670"/>
        <end position="681"/>
    </location>
</feature>
<feature type="non-terminal residue" evidence="3">
    <location>
        <position position="955"/>
    </location>
</feature>
<comment type="caution">
    <text evidence="3">The sequence shown here is derived from an EMBL/GenBank/DDBJ whole genome shotgun (WGS) entry which is preliminary data.</text>
</comment>
<dbReference type="EMBL" id="MCFH01000023">
    <property type="protein sequence ID" value="ORX49673.1"/>
    <property type="molecule type" value="Genomic_DNA"/>
</dbReference>
<name>A0A1Y1V913_9FUNG</name>
<dbReference type="OrthoDB" id="2106915at2759"/>
<gene>
    <name evidence="3" type="ORF">BCR36DRAFT_404661</name>
</gene>
<organism evidence="3 4">
    <name type="scientific">Piromyces finnis</name>
    <dbReference type="NCBI Taxonomy" id="1754191"/>
    <lineage>
        <taxon>Eukaryota</taxon>
        <taxon>Fungi</taxon>
        <taxon>Fungi incertae sedis</taxon>
        <taxon>Chytridiomycota</taxon>
        <taxon>Chytridiomycota incertae sedis</taxon>
        <taxon>Neocallimastigomycetes</taxon>
        <taxon>Neocallimastigales</taxon>
        <taxon>Neocallimastigaceae</taxon>
        <taxon>Piromyces</taxon>
    </lineage>
</organism>
<dbReference type="PROSITE" id="PS50096">
    <property type="entry name" value="IQ"/>
    <property type="match status" value="3"/>
</dbReference>
<dbReference type="STRING" id="1754191.A0A1Y1V913"/>
<dbReference type="AlphaFoldDB" id="A0A1Y1V913"/>
<accession>A0A1Y1V913</accession>
<dbReference type="Pfam" id="PF00612">
    <property type="entry name" value="IQ"/>
    <property type="match status" value="3"/>
</dbReference>
<feature type="compositionally biased region" description="Low complexity" evidence="2">
    <location>
        <begin position="784"/>
        <end position="803"/>
    </location>
</feature>
<feature type="compositionally biased region" description="Low complexity" evidence="2">
    <location>
        <begin position="919"/>
        <end position="933"/>
    </location>
</feature>
<feature type="compositionally biased region" description="Low complexity" evidence="2">
    <location>
        <begin position="682"/>
        <end position="706"/>
    </location>
</feature>
<feature type="compositionally biased region" description="Polar residues" evidence="2">
    <location>
        <begin position="820"/>
        <end position="865"/>
    </location>
</feature>
<reference evidence="3 4" key="1">
    <citation type="submission" date="2016-08" db="EMBL/GenBank/DDBJ databases">
        <title>Genomes of anaerobic fungi encode conserved fungal cellulosomes for biomass hydrolysis.</title>
        <authorList>
            <consortium name="DOE Joint Genome Institute"/>
            <person name="Haitjema C.H."/>
            <person name="Gilmore S.P."/>
            <person name="Henske J.K."/>
            <person name="Solomon K.V."/>
            <person name="De Groot R."/>
            <person name="Kuo A."/>
            <person name="Mondo S.J."/>
            <person name="Salamov A.A."/>
            <person name="Labutti K."/>
            <person name="Zhao Z."/>
            <person name="Chiniquy J."/>
            <person name="Barry K."/>
            <person name="Brewer H.M."/>
            <person name="Purvine S.O."/>
            <person name="Wright A.T."/>
            <person name="Boxma B."/>
            <person name="Van Alen T."/>
            <person name="Hackstein J.H."/>
            <person name="Baker S.E."/>
            <person name="Grigoriev I.V."/>
            <person name="O'Malley M.A."/>
        </authorList>
    </citation>
    <scope>NUCLEOTIDE SEQUENCE [LARGE SCALE GENOMIC DNA]</scope>
    <source>
        <strain evidence="4">finn</strain>
    </source>
</reference>
<feature type="compositionally biased region" description="Low complexity" evidence="2">
    <location>
        <begin position="725"/>
        <end position="761"/>
    </location>
</feature>
<evidence type="ECO:0000256" key="1">
    <source>
        <dbReference type="SAM" id="Coils"/>
    </source>
</evidence>
<feature type="compositionally biased region" description="Polar residues" evidence="2">
    <location>
        <begin position="762"/>
        <end position="783"/>
    </location>
</feature>
<keyword evidence="4" id="KW-1185">Reference proteome</keyword>
<feature type="compositionally biased region" description="Polar residues" evidence="2">
    <location>
        <begin position="569"/>
        <end position="583"/>
    </location>
</feature>
<feature type="region of interest" description="Disordered" evidence="2">
    <location>
        <begin position="819"/>
        <end position="955"/>
    </location>
</feature>
<evidence type="ECO:0000256" key="2">
    <source>
        <dbReference type="SAM" id="MobiDB-lite"/>
    </source>
</evidence>
<feature type="compositionally biased region" description="Low complexity" evidence="2">
    <location>
        <begin position="645"/>
        <end position="669"/>
    </location>
</feature>
<protein>
    <recommendedName>
        <fullName evidence="5">IQ domain-containing protein</fullName>
    </recommendedName>
</protein>
<sequence length="955" mass="108222">MNKSYNNSFLAPFPYIKRTSPSPLQTSFSSSSPVSPLQPKVDNFDIKNEKFDDILQYNVLTLLKKKIKKENLIVFNTYPYKVSSDLKKIFNKDDCFFKNKGKLNNDSNITKDVIERIILLRDISKCIIEPDWEIFQNAASIIQAHWRGYLKRKELINNYLEHPSQMKNIKFIKNYNYFNKKESKYITKNEFFSKINYLTKRKNIDNKSSLPSTNKNIIYNNQSIKTISNENNEQLKKAATIIQSGFRGHYIRHYYNKYQNSNIQATKIQALWRGYITRKKYELTISTNSLKKLCQQNTFLIENLYKLINPYVTPDNKLNLSVYEEKINYLNKQVAKLTQDSSKQANEYEKHINKLIKDRQKDKDEYQKYINNLKSEIEDMRRDIFAIKKELNLPTLAKVKKTMENNKDSQTMIKNYPFNGIIGNNNSNTGVMSNNGNNNGNTSVMSNNGSNNGNTGVMNNNGSNNGNTGVMNNNGNNNGNATVINNNSNNNGNSHIVNDHGNSIIINNNCDIINNNTQKRRSINGTNEQDPINNYFNKDNVNNNFIMKKQIIDKIIYYKNKVVNDKSHSMSCSKSLPQNQTSITDKKLCSPPLPMQNDNTNTKPHIQRSNSNKSNNYEEFKSNWMNNEQNTSLLEIFCDNNKTNNSTLNSVPSNNSNNSSNSSNNSYKSVQPQQQCSNEVYSNNSSNNKGINNNNNNNNNSNNNGSDHIKIKVSNNPMHKSNDKQNNISSQYSPQSISPPTRISSTSSSGPSISTSSSSNSKASHQNNNSRKSSITTNEQFQPNGKKNNTLSLNSNNNNNNENKIKLLKSNNLQNKLITAPSSNTQLPHESPNGNSLSMNKMPIQGSSSNHQNGNTHQSTVIPTVNNNKSNHKNSSSIVDNNTSSSPTNKHNNNTPIIARSNSSSKKQSNTIIKNQGQNTISNNISKPNNIIDKNMEKIPYDDQAGAKLPQSRNQ</sequence>
<feature type="compositionally biased region" description="Low complexity" evidence="2">
    <location>
        <begin position="866"/>
        <end position="886"/>
    </location>
</feature>
<evidence type="ECO:0008006" key="5">
    <source>
        <dbReference type="Google" id="ProtNLM"/>
    </source>
</evidence>
<evidence type="ECO:0000313" key="3">
    <source>
        <dbReference type="EMBL" id="ORX49673.1"/>
    </source>
</evidence>
<dbReference type="InterPro" id="IPR000048">
    <property type="entry name" value="IQ_motif_EF-hand-BS"/>
</dbReference>
<dbReference type="Gene3D" id="1.20.5.190">
    <property type="match status" value="1"/>
</dbReference>
<feature type="compositionally biased region" description="Polar residues" evidence="2">
    <location>
        <begin position="596"/>
        <end position="615"/>
    </location>
</feature>
<keyword evidence="1" id="KW-0175">Coiled coil</keyword>
<proteinExistence type="predicted"/>
<reference evidence="3 4" key="2">
    <citation type="submission" date="2016-08" db="EMBL/GenBank/DDBJ databases">
        <title>Pervasive Adenine N6-methylation of Active Genes in Fungi.</title>
        <authorList>
            <consortium name="DOE Joint Genome Institute"/>
            <person name="Mondo S.J."/>
            <person name="Dannebaum R.O."/>
            <person name="Kuo R.C."/>
            <person name="Labutti K."/>
            <person name="Haridas S."/>
            <person name="Kuo A."/>
            <person name="Salamov A."/>
            <person name="Ahrendt S.R."/>
            <person name="Lipzen A."/>
            <person name="Sullivan W."/>
            <person name="Andreopoulos W.B."/>
            <person name="Clum A."/>
            <person name="Lindquist E."/>
            <person name="Daum C."/>
            <person name="Ramamoorthy G.K."/>
            <person name="Gryganskyi A."/>
            <person name="Culley D."/>
            <person name="Magnuson J.K."/>
            <person name="James T.Y."/>
            <person name="O'Malley M.A."/>
            <person name="Stajich J.E."/>
            <person name="Spatafora J.W."/>
            <person name="Visel A."/>
            <person name="Grigoriev I.V."/>
        </authorList>
    </citation>
    <scope>NUCLEOTIDE SEQUENCE [LARGE SCALE GENOMIC DNA]</scope>
    <source>
        <strain evidence="4">finn</strain>
    </source>
</reference>
<dbReference type="InterPro" id="IPR027417">
    <property type="entry name" value="P-loop_NTPase"/>
</dbReference>
<dbReference type="SUPFAM" id="SSF52540">
    <property type="entry name" value="P-loop containing nucleoside triphosphate hydrolases"/>
    <property type="match status" value="1"/>
</dbReference>
<dbReference type="SMART" id="SM00015">
    <property type="entry name" value="IQ"/>
    <property type="match status" value="3"/>
</dbReference>
<feature type="region of interest" description="Disordered" evidence="2">
    <location>
        <begin position="569"/>
        <end position="618"/>
    </location>
</feature>
<feature type="region of interest" description="Disordered" evidence="2">
    <location>
        <begin position="645"/>
        <end position="803"/>
    </location>
</feature>
<dbReference type="Proteomes" id="UP000193719">
    <property type="component" value="Unassembled WGS sequence"/>
</dbReference>
<dbReference type="CDD" id="cd23767">
    <property type="entry name" value="IQCD"/>
    <property type="match status" value="2"/>
</dbReference>
<evidence type="ECO:0000313" key="4">
    <source>
        <dbReference type="Proteomes" id="UP000193719"/>
    </source>
</evidence>
<feature type="compositionally biased region" description="Polar residues" evidence="2">
    <location>
        <begin position="887"/>
        <end position="918"/>
    </location>
</feature>
<feature type="region of interest" description="Disordered" evidence="2">
    <location>
        <begin position="434"/>
        <end position="493"/>
    </location>
</feature>